<dbReference type="EMBL" id="JBFCZG010000004">
    <property type="protein sequence ID" value="KAL3423578.1"/>
    <property type="molecule type" value="Genomic_DNA"/>
</dbReference>
<evidence type="ECO:0000313" key="8">
    <source>
        <dbReference type="EMBL" id="KAL3423578.1"/>
    </source>
</evidence>
<organism evidence="8 9">
    <name type="scientific">Phlyctema vagabunda</name>
    <dbReference type="NCBI Taxonomy" id="108571"/>
    <lineage>
        <taxon>Eukaryota</taxon>
        <taxon>Fungi</taxon>
        <taxon>Dikarya</taxon>
        <taxon>Ascomycota</taxon>
        <taxon>Pezizomycotina</taxon>
        <taxon>Leotiomycetes</taxon>
        <taxon>Helotiales</taxon>
        <taxon>Dermateaceae</taxon>
        <taxon>Phlyctema</taxon>
    </lineage>
</organism>
<protein>
    <submittedName>
        <fullName evidence="8">NUDIX domain-containing protein</fullName>
    </submittedName>
</protein>
<dbReference type="PANTHER" id="PTHR12992:SF24">
    <property type="entry name" value="PEROXISOMAL COENZYME A DIPHOSPHATASE NUDT7"/>
    <property type="match status" value="1"/>
</dbReference>
<evidence type="ECO:0000256" key="6">
    <source>
        <dbReference type="ARBA" id="ARBA00023211"/>
    </source>
</evidence>
<name>A0ABR4PK33_9HELO</name>
<comment type="cofactor">
    <cofactor evidence="2">
        <name>Mg(2+)</name>
        <dbReference type="ChEBI" id="CHEBI:18420"/>
    </cofactor>
</comment>
<dbReference type="Proteomes" id="UP001629113">
    <property type="component" value="Unassembled WGS sequence"/>
</dbReference>
<evidence type="ECO:0000256" key="5">
    <source>
        <dbReference type="ARBA" id="ARBA00022842"/>
    </source>
</evidence>
<evidence type="ECO:0000256" key="4">
    <source>
        <dbReference type="ARBA" id="ARBA00022801"/>
    </source>
</evidence>
<keyword evidence="3" id="KW-0479">Metal-binding</keyword>
<keyword evidence="5" id="KW-0460">Magnesium</keyword>
<dbReference type="InterPro" id="IPR045121">
    <property type="entry name" value="CoAse"/>
</dbReference>
<gene>
    <name evidence="8" type="ORF">PVAG01_05325</name>
</gene>
<comment type="caution">
    <text evidence="8">The sequence shown here is derived from an EMBL/GenBank/DDBJ whole genome shotgun (WGS) entry which is preliminary data.</text>
</comment>
<dbReference type="PROSITE" id="PS51462">
    <property type="entry name" value="NUDIX"/>
    <property type="match status" value="1"/>
</dbReference>
<evidence type="ECO:0000256" key="2">
    <source>
        <dbReference type="ARBA" id="ARBA00001946"/>
    </source>
</evidence>
<dbReference type="PANTHER" id="PTHR12992">
    <property type="entry name" value="NUDIX HYDROLASE"/>
    <property type="match status" value="1"/>
</dbReference>
<dbReference type="Pfam" id="PF00293">
    <property type="entry name" value="NUDIX"/>
    <property type="match status" value="1"/>
</dbReference>
<comment type="cofactor">
    <cofactor evidence="1">
        <name>Mn(2+)</name>
        <dbReference type="ChEBI" id="CHEBI:29035"/>
    </cofactor>
</comment>
<evidence type="ECO:0000256" key="3">
    <source>
        <dbReference type="ARBA" id="ARBA00022723"/>
    </source>
</evidence>
<evidence type="ECO:0000313" key="9">
    <source>
        <dbReference type="Proteomes" id="UP001629113"/>
    </source>
</evidence>
<sequence>MRAMSLRNFSGHAAFPGGKADSLDETPFQVARREASEEIGLPLDDKKLPPPFRIEHLCELPYNLAKTALAVRPCVAFLHSEESDEAHSASVEENMIPRLDAKEVAAVFSAPFHNFLRAEDEVREGISLPGKRSDWYSGAWNDWNNTRWRMHDFQVPITNQTVSKPKVRDGGQASIAEEPDMEESTRYRVWGMTARILVDAARIAYGEEPEFEYNTHIGDEEMIENLEKMGSMKEKVSGGPDLSRVDLVKASEKAKAEMRAADSKM</sequence>
<keyword evidence="6" id="KW-0464">Manganese</keyword>
<evidence type="ECO:0000259" key="7">
    <source>
        <dbReference type="PROSITE" id="PS51462"/>
    </source>
</evidence>
<dbReference type="InterPro" id="IPR000086">
    <property type="entry name" value="NUDIX_hydrolase_dom"/>
</dbReference>
<reference evidence="8 9" key="1">
    <citation type="submission" date="2024-06" db="EMBL/GenBank/DDBJ databases">
        <title>Complete genome of Phlyctema vagabunda strain 19-DSS-EL-015.</title>
        <authorList>
            <person name="Fiorenzani C."/>
        </authorList>
    </citation>
    <scope>NUCLEOTIDE SEQUENCE [LARGE SCALE GENOMIC DNA]</scope>
    <source>
        <strain evidence="8 9">19-DSS-EL-015</strain>
    </source>
</reference>
<accession>A0ABR4PK33</accession>
<feature type="domain" description="Nudix hydrolase" evidence="7">
    <location>
        <begin position="1"/>
        <end position="120"/>
    </location>
</feature>
<dbReference type="CDD" id="cd03426">
    <property type="entry name" value="NUDIX_CoAse_Nudt7"/>
    <property type="match status" value="1"/>
</dbReference>
<dbReference type="InterPro" id="IPR015797">
    <property type="entry name" value="NUDIX_hydrolase-like_dom_sf"/>
</dbReference>
<proteinExistence type="predicted"/>
<dbReference type="Gene3D" id="3.90.79.10">
    <property type="entry name" value="Nucleoside Triphosphate Pyrophosphohydrolase"/>
    <property type="match status" value="1"/>
</dbReference>
<keyword evidence="4" id="KW-0378">Hydrolase</keyword>
<evidence type="ECO:0000256" key="1">
    <source>
        <dbReference type="ARBA" id="ARBA00001936"/>
    </source>
</evidence>
<dbReference type="SUPFAM" id="SSF55811">
    <property type="entry name" value="Nudix"/>
    <property type="match status" value="1"/>
</dbReference>
<keyword evidence="9" id="KW-1185">Reference proteome</keyword>